<proteinExistence type="predicted"/>
<dbReference type="Proteomes" id="UP001055039">
    <property type="component" value="Unassembled WGS sequence"/>
</dbReference>
<dbReference type="EMBL" id="BPRC01000001">
    <property type="protein sequence ID" value="GJE63738.1"/>
    <property type="molecule type" value="Genomic_DNA"/>
</dbReference>
<comment type="caution">
    <text evidence="2">The sequence shown here is derived from an EMBL/GenBank/DDBJ whole genome shotgun (WGS) entry which is preliminary data.</text>
</comment>
<organism evidence="2 3">
    <name type="scientific">Methylorubrum aminovorans</name>
    <dbReference type="NCBI Taxonomy" id="269069"/>
    <lineage>
        <taxon>Bacteria</taxon>
        <taxon>Pseudomonadati</taxon>
        <taxon>Pseudomonadota</taxon>
        <taxon>Alphaproteobacteria</taxon>
        <taxon>Hyphomicrobiales</taxon>
        <taxon>Methylobacteriaceae</taxon>
        <taxon>Methylorubrum</taxon>
    </lineage>
</organism>
<name>A0ABQ4U9P0_9HYPH</name>
<accession>A0ABQ4U9P0</accession>
<evidence type="ECO:0000313" key="2">
    <source>
        <dbReference type="EMBL" id="GJE63738.1"/>
    </source>
</evidence>
<evidence type="ECO:0000313" key="3">
    <source>
        <dbReference type="Proteomes" id="UP001055039"/>
    </source>
</evidence>
<reference evidence="2" key="1">
    <citation type="journal article" date="2021" name="Front. Microbiol.">
        <title>Comprehensive Comparative Genomics and Phenotyping of Methylobacterium Species.</title>
        <authorList>
            <person name="Alessa O."/>
            <person name="Ogura Y."/>
            <person name="Fujitani Y."/>
            <person name="Takami H."/>
            <person name="Hayashi T."/>
            <person name="Sahin N."/>
            <person name="Tani A."/>
        </authorList>
    </citation>
    <scope>NUCLEOTIDE SEQUENCE</scope>
    <source>
        <strain evidence="2">NBRC 15686</strain>
    </source>
</reference>
<evidence type="ECO:0000256" key="1">
    <source>
        <dbReference type="SAM" id="MobiDB-lite"/>
    </source>
</evidence>
<feature type="compositionally biased region" description="Basic and acidic residues" evidence="1">
    <location>
        <begin position="1"/>
        <end position="18"/>
    </location>
</feature>
<protein>
    <recommendedName>
        <fullName evidence="4">DUF3606 domain-containing protein</fullName>
    </recommendedName>
</protein>
<evidence type="ECO:0008006" key="4">
    <source>
        <dbReference type="Google" id="ProtNLM"/>
    </source>
</evidence>
<keyword evidence="3" id="KW-1185">Reference proteome</keyword>
<gene>
    <name evidence="2" type="ORF">LNAOJCKE_0936</name>
</gene>
<sequence length="43" mass="4914">MTEADRRLTSRIARDHGLTEQALIKAAREQKRKPKGDRHSVGE</sequence>
<feature type="region of interest" description="Disordered" evidence="1">
    <location>
        <begin position="1"/>
        <end position="20"/>
    </location>
</feature>
<reference evidence="2" key="2">
    <citation type="submission" date="2021-08" db="EMBL/GenBank/DDBJ databases">
        <authorList>
            <person name="Tani A."/>
            <person name="Ola A."/>
            <person name="Ogura Y."/>
            <person name="Katsura K."/>
            <person name="Hayashi T."/>
        </authorList>
    </citation>
    <scope>NUCLEOTIDE SEQUENCE</scope>
    <source>
        <strain evidence="2">NBRC 15686</strain>
    </source>
</reference>